<feature type="domain" description="Glycosyltransferase 2-like" evidence="3">
    <location>
        <begin position="7"/>
        <end position="116"/>
    </location>
</feature>
<evidence type="ECO:0000256" key="2">
    <source>
        <dbReference type="ARBA" id="ARBA00022679"/>
    </source>
</evidence>
<organism evidence="4 5">
    <name type="scientific">Leeia aquatica</name>
    <dbReference type="NCBI Taxonomy" id="2725557"/>
    <lineage>
        <taxon>Bacteria</taxon>
        <taxon>Pseudomonadati</taxon>
        <taxon>Pseudomonadota</taxon>
        <taxon>Betaproteobacteria</taxon>
        <taxon>Neisseriales</taxon>
        <taxon>Leeiaceae</taxon>
        <taxon>Leeia</taxon>
    </lineage>
</organism>
<evidence type="ECO:0000313" key="4">
    <source>
        <dbReference type="EMBL" id="NLR76442.1"/>
    </source>
</evidence>
<evidence type="ECO:0000256" key="1">
    <source>
        <dbReference type="ARBA" id="ARBA00022676"/>
    </source>
</evidence>
<keyword evidence="5" id="KW-1185">Reference proteome</keyword>
<reference evidence="4 5" key="1">
    <citation type="submission" date="2020-04" db="EMBL/GenBank/DDBJ databases">
        <title>Draft genome of Leeia sp. IMCC25680.</title>
        <authorList>
            <person name="Song J."/>
            <person name="Cho J.-C."/>
        </authorList>
    </citation>
    <scope>NUCLEOTIDE SEQUENCE [LARGE SCALE GENOMIC DNA]</scope>
    <source>
        <strain evidence="4 5">IMCC25680</strain>
    </source>
</reference>
<sequence length="334" mass="38716">MSMPDLSIVMPAYNVAAYIDESLRSILSDTELSCEVLVIDDGSTDDTARIVQDWMQRDARIRLVQQSNKGHFAARNHALSLIQGRFLAFVDPDDYLVAGEMAPLLQKMVQDQLDVLGFNGCYLQEGVAPAPIFVGMSADQVQAGGDWLIAAIHSRRFKHYMWLYIYRVEFLREQGIRFVEERARQDIVWTTQVLSAAKRFCHIDQQIYVYRLHAQSISKVKTPAHRAMLARCYMRVVEELHQHLLANMASTALCDALRWQLANEGLGIYHEIHYLPKLWQRCVLYRELRRRKIDRLIQQHAVTGRQRWRARKRGLRAMLASWLPVPALGQQQWQ</sequence>
<dbReference type="InterPro" id="IPR001173">
    <property type="entry name" value="Glyco_trans_2-like"/>
</dbReference>
<dbReference type="InterPro" id="IPR029044">
    <property type="entry name" value="Nucleotide-diphossugar_trans"/>
</dbReference>
<evidence type="ECO:0000259" key="3">
    <source>
        <dbReference type="Pfam" id="PF00535"/>
    </source>
</evidence>
<accession>A0A847SKI7</accession>
<protein>
    <submittedName>
        <fullName evidence="4">Glycosyltransferase</fullName>
    </submittedName>
</protein>
<dbReference type="PANTHER" id="PTHR22916:SF51">
    <property type="entry name" value="GLYCOSYLTRANSFERASE EPSH-RELATED"/>
    <property type="match status" value="1"/>
</dbReference>
<dbReference type="CDD" id="cd00761">
    <property type="entry name" value="Glyco_tranf_GTA_type"/>
    <property type="match status" value="1"/>
</dbReference>
<dbReference type="Gene3D" id="3.90.550.10">
    <property type="entry name" value="Spore Coat Polysaccharide Biosynthesis Protein SpsA, Chain A"/>
    <property type="match status" value="1"/>
</dbReference>
<dbReference type="AlphaFoldDB" id="A0A847SKI7"/>
<keyword evidence="2 4" id="KW-0808">Transferase</keyword>
<keyword evidence="1" id="KW-0328">Glycosyltransferase</keyword>
<name>A0A847SKI7_9NEIS</name>
<dbReference type="Proteomes" id="UP000587991">
    <property type="component" value="Unassembled WGS sequence"/>
</dbReference>
<evidence type="ECO:0000313" key="5">
    <source>
        <dbReference type="Proteomes" id="UP000587991"/>
    </source>
</evidence>
<dbReference type="Pfam" id="PF00535">
    <property type="entry name" value="Glycos_transf_2"/>
    <property type="match status" value="1"/>
</dbReference>
<dbReference type="RefSeq" id="WP_168878121.1">
    <property type="nucleotide sequence ID" value="NZ_JABAIM010000004.1"/>
</dbReference>
<comment type="caution">
    <text evidence="4">The sequence shown here is derived from an EMBL/GenBank/DDBJ whole genome shotgun (WGS) entry which is preliminary data.</text>
</comment>
<dbReference type="EMBL" id="JABAIM010000004">
    <property type="protein sequence ID" value="NLR76442.1"/>
    <property type="molecule type" value="Genomic_DNA"/>
</dbReference>
<proteinExistence type="predicted"/>
<gene>
    <name evidence="4" type="ORF">HF682_14845</name>
</gene>
<dbReference type="SUPFAM" id="SSF53448">
    <property type="entry name" value="Nucleotide-diphospho-sugar transferases"/>
    <property type="match status" value="1"/>
</dbReference>
<dbReference type="GO" id="GO:0016758">
    <property type="term" value="F:hexosyltransferase activity"/>
    <property type="evidence" value="ECO:0007669"/>
    <property type="project" value="UniProtKB-ARBA"/>
</dbReference>
<dbReference type="PANTHER" id="PTHR22916">
    <property type="entry name" value="GLYCOSYLTRANSFERASE"/>
    <property type="match status" value="1"/>
</dbReference>